<sequence length="481" mass="50187">MTAGGVKLYADHAACVVPLPSTLTMRSAASVLQRTGVVFRQPDDANMSPLVSIDVSTVSSPYWAEIDIQVDGNRGNNGEVTGVEIMRLKRGRSKATVAAVECDFGAHITGNVELAKFDLHVDRCGTGVLVNESSGATPDELLLNVVAHDCDTFFAASGSDKMKGLINFACEKSTSYGAKLEKGWWDVRGIIRSVGMYGDGGLQIDGAEVRGSLEITGGDDANCAWGANVLSGDLNGLSLKISGKYADEVFLAGGVAGSAQVHLAATPSNGTGIKLGDSAGLALDGFALLPGTEVNGMAALDLDNARSCKVFLTKIVGGVLIGAGSTNNTIHIPRKHAETVTFANSRTQLDNKILFAGSFTWAEMAALNGGAPFKGMQVVACAQFDQAMAFFDGTQWVPSYGAFASGEITVWSSSISCSVAHGLAADPGNMALPVVPDATGCWIASAATKYAFNVTAIDVVVFLDVDPMTDVKFVWQLHKVT</sequence>
<dbReference type="EMBL" id="FXYH01000015">
    <property type="protein sequence ID" value="SMX47674.1"/>
    <property type="molecule type" value="Genomic_DNA"/>
</dbReference>
<evidence type="ECO:0000313" key="1">
    <source>
        <dbReference type="EMBL" id="SMX47674.1"/>
    </source>
</evidence>
<proteinExistence type="predicted"/>
<accession>A0A238KXW0</accession>
<reference evidence="1 2" key="1">
    <citation type="submission" date="2017-05" db="EMBL/GenBank/DDBJ databases">
        <authorList>
            <person name="Song R."/>
            <person name="Chenine A.L."/>
            <person name="Ruprecht R.M."/>
        </authorList>
    </citation>
    <scope>NUCLEOTIDE SEQUENCE [LARGE SCALE GENOMIC DNA]</scope>
    <source>
        <strain evidence="1 2">CECT 8663</strain>
    </source>
</reference>
<name>A0A238KXW0_9RHOB</name>
<protein>
    <submittedName>
        <fullName evidence="1">Uncharacterized protein</fullName>
    </submittedName>
</protein>
<gene>
    <name evidence="1" type="ORF">PEV8663_03607</name>
</gene>
<dbReference type="Proteomes" id="UP000220836">
    <property type="component" value="Unassembled WGS sequence"/>
</dbReference>
<evidence type="ECO:0000313" key="2">
    <source>
        <dbReference type="Proteomes" id="UP000220836"/>
    </source>
</evidence>
<organism evidence="1 2">
    <name type="scientific">Pelagimonas varians</name>
    <dbReference type="NCBI Taxonomy" id="696760"/>
    <lineage>
        <taxon>Bacteria</taxon>
        <taxon>Pseudomonadati</taxon>
        <taxon>Pseudomonadota</taxon>
        <taxon>Alphaproteobacteria</taxon>
        <taxon>Rhodobacterales</taxon>
        <taxon>Roseobacteraceae</taxon>
        <taxon>Pelagimonas</taxon>
    </lineage>
</organism>
<keyword evidence="2" id="KW-1185">Reference proteome</keyword>
<dbReference type="AlphaFoldDB" id="A0A238KXW0"/>
<dbReference type="RefSeq" id="WP_097806067.1">
    <property type="nucleotide sequence ID" value="NZ_OZ257122.1"/>
</dbReference>